<sequence>MQIFIVFLITSVLSIFVGCSTGTLPANSQSDSSGDQSSDLVTYEVYTQDNNEYQLLEENLENLKIVRSAGEVYADLKAMIDDFSATWDSKRDKLMKEFDGSDFADGILHNEKFGSFFDGPQWYSHFEVYKMVGPNNRTSLRSKDIKNQYVKDDLYMSLDYDREAILDLKSIVERLTAKNMWWSRIDAARDLVRDLLYGASNVRKVMQLGFRQVNLDLLQKSNDLEKLDVVKSMVEMLINYHALIAKILKDRLREVASLNDPDKMSERLMSIIGTGGELCSSEVLALPVYGAPNYYFSRNLLSLKGDICFYVGRLKQMVQFGEIRMFDHI</sequence>
<accession>W5SAH4</accession>
<dbReference type="HOGENOM" id="CLU_843763_0_0_12"/>
<protein>
    <submittedName>
        <fullName evidence="1">Uncharacterized protein</fullName>
    </submittedName>
</protein>
<dbReference type="EMBL" id="CP004154">
    <property type="protein sequence ID" value="AHH03957.1"/>
    <property type="molecule type" value="Genomic_DNA"/>
</dbReference>
<gene>
    <name evidence="1" type="ORF">BHY_1006</name>
</gene>
<dbReference type="AlphaFoldDB" id="W5SAH4"/>
<reference evidence="1" key="1">
    <citation type="submission" date="2013-02" db="EMBL/GenBank/DDBJ databases">
        <title>Comparative genomics of Borrelia species.</title>
        <authorList>
            <person name="Schwan T.G."/>
            <person name="Raffel S.J."/>
            <person name="Porcella S.F."/>
        </authorList>
    </citation>
    <scope>NUCLEOTIDE SEQUENCE</scope>
    <source>
        <strain evidence="1">YOR</strain>
        <plasmid evidence="1">unnamed</plasmid>
    </source>
</reference>
<name>W5SAH4_9SPIR</name>
<organism evidence="1">
    <name type="scientific">Borrelia nietonii YOR</name>
    <dbReference type="NCBI Taxonomy" id="1293576"/>
    <lineage>
        <taxon>Bacteria</taxon>
        <taxon>Pseudomonadati</taxon>
        <taxon>Spirochaetota</taxon>
        <taxon>Spirochaetia</taxon>
        <taxon>Spirochaetales</taxon>
        <taxon>Borreliaceae</taxon>
        <taxon>Borrelia</taxon>
        <taxon>Borrelia nietonii</taxon>
    </lineage>
</organism>
<dbReference type="RefSeq" id="WP_025434196.1">
    <property type="nucleotide sequence ID" value="NZ_CP004154.1"/>
</dbReference>
<geneLocation type="plasmid" evidence="1">
    <name>unnamed</name>
</geneLocation>
<proteinExistence type="predicted"/>
<dbReference type="Pfam" id="PF05714">
    <property type="entry name" value="PFam54_60"/>
    <property type="match status" value="1"/>
</dbReference>
<dbReference type="InterPro" id="IPR008421">
    <property type="entry name" value="Borrelia_lipoprotein_PFam54/60"/>
</dbReference>
<evidence type="ECO:0000313" key="1">
    <source>
        <dbReference type="EMBL" id="AHH03957.1"/>
    </source>
</evidence>
<dbReference type="Gene3D" id="1.10.3160.10">
    <property type="entry name" value="Bbcrasp-1"/>
    <property type="match status" value="1"/>
</dbReference>
<keyword evidence="1" id="KW-0614">Plasmid</keyword>